<reference evidence="3 4" key="1">
    <citation type="journal article" date="2019" name="Int. J. Syst. Evol. Microbiol.">
        <title>The Global Catalogue of Microorganisms (GCM) 10K type strain sequencing project: providing services to taxonomists for standard genome sequencing and annotation.</title>
        <authorList>
            <consortium name="The Broad Institute Genomics Platform"/>
            <consortium name="The Broad Institute Genome Sequencing Center for Infectious Disease"/>
            <person name="Wu L."/>
            <person name="Ma J."/>
        </authorList>
    </citation>
    <scope>NUCLEOTIDE SEQUENCE [LARGE SCALE GENOMIC DNA]</scope>
    <source>
        <strain evidence="3 4">CGMCC 1.12563</strain>
    </source>
</reference>
<dbReference type="RefSeq" id="WP_250871679.1">
    <property type="nucleotide sequence ID" value="NZ_JALXFV010000001.1"/>
</dbReference>
<feature type="domain" description="DUF7351" evidence="2">
    <location>
        <begin position="108"/>
        <end position="281"/>
    </location>
</feature>
<dbReference type="Pfam" id="PF24042">
    <property type="entry name" value="DUF7351"/>
    <property type="match status" value="1"/>
</dbReference>
<dbReference type="InterPro" id="IPR055775">
    <property type="entry name" value="DUF7351"/>
</dbReference>
<comment type="caution">
    <text evidence="3">The sequence shown here is derived from an EMBL/GenBank/DDBJ whole genome shotgun (WGS) entry which is preliminary data.</text>
</comment>
<sequence>MGPLPDETDGRLAPEAAFSLLGHELRLEILWAIWTAPDGTATFSEIRDRVDVADNGRLNYHRGRLTDHFIRRVGDEGYTLRQAGLHVIQAIHAGRFTDHPERERTTLDGACGDCGGTLAFRYVDDMANVFCVDCDRLWNEHAFPPAGVESRTDEELALAHDRWERARLRLAADGICPACGGRMTAALIPAGHYRDYVTHVRYECRHCTFHPRETLGERVLRHPATVALFYDHGIDLAATPCWELPFCFDEDYVETETDPLRAHVRVPCEDDELVFAFDADGTPAVSE</sequence>
<dbReference type="Proteomes" id="UP001597187">
    <property type="component" value="Unassembled WGS sequence"/>
</dbReference>
<name>A0ABD6APV7_9EURY</name>
<evidence type="ECO:0000313" key="3">
    <source>
        <dbReference type="EMBL" id="MFD1511691.1"/>
    </source>
</evidence>
<dbReference type="InterPro" id="IPR055771">
    <property type="entry name" value="DUF7347"/>
</dbReference>
<dbReference type="AlphaFoldDB" id="A0ABD6APV7"/>
<organism evidence="3 4">
    <name type="scientific">Halomarina rubra</name>
    <dbReference type="NCBI Taxonomy" id="2071873"/>
    <lineage>
        <taxon>Archaea</taxon>
        <taxon>Methanobacteriati</taxon>
        <taxon>Methanobacteriota</taxon>
        <taxon>Stenosarchaea group</taxon>
        <taxon>Halobacteria</taxon>
        <taxon>Halobacteriales</taxon>
        <taxon>Natronomonadaceae</taxon>
        <taxon>Halomarina</taxon>
    </lineage>
</organism>
<dbReference type="EMBL" id="JBHUDC010000001">
    <property type="protein sequence ID" value="MFD1511691.1"/>
    <property type="molecule type" value="Genomic_DNA"/>
</dbReference>
<dbReference type="Pfam" id="PF24038">
    <property type="entry name" value="DUF7347"/>
    <property type="match status" value="1"/>
</dbReference>
<protein>
    <submittedName>
        <fullName evidence="3">Winged helix-turn-helix domain-containing protein</fullName>
    </submittedName>
</protein>
<keyword evidence="4" id="KW-1185">Reference proteome</keyword>
<evidence type="ECO:0000259" key="2">
    <source>
        <dbReference type="Pfam" id="PF24042"/>
    </source>
</evidence>
<feature type="domain" description="DUF7347" evidence="1">
    <location>
        <begin position="14"/>
        <end position="91"/>
    </location>
</feature>
<gene>
    <name evidence="3" type="ORF">ACFSBT_00175</name>
</gene>
<evidence type="ECO:0000259" key="1">
    <source>
        <dbReference type="Pfam" id="PF24038"/>
    </source>
</evidence>
<accession>A0ABD6APV7</accession>
<evidence type="ECO:0000313" key="4">
    <source>
        <dbReference type="Proteomes" id="UP001597187"/>
    </source>
</evidence>
<proteinExistence type="predicted"/>